<dbReference type="SUPFAM" id="SSF52540">
    <property type="entry name" value="P-loop containing nucleoside triphosphate hydrolases"/>
    <property type="match status" value="1"/>
</dbReference>
<evidence type="ECO:0000313" key="2">
    <source>
        <dbReference type="EMBL" id="EPR35995.1"/>
    </source>
</evidence>
<protein>
    <submittedName>
        <fullName evidence="2">General secretion pathway protein A</fullName>
    </submittedName>
</protein>
<proteinExistence type="predicted"/>
<dbReference type="OrthoDB" id="9779230at2"/>
<feature type="domain" description="ORC1/DEAH AAA+ ATPase" evidence="1">
    <location>
        <begin position="42"/>
        <end position="168"/>
    </location>
</feature>
<dbReference type="Proteomes" id="UP000014977">
    <property type="component" value="Unassembled WGS sequence"/>
</dbReference>
<dbReference type="AlphaFoldDB" id="S7THA2"/>
<comment type="caution">
    <text evidence="2">The sequence shown here is derived from an EMBL/GenBank/DDBJ whole genome shotgun (WGS) entry which is preliminary data.</text>
</comment>
<gene>
    <name evidence="2" type="ORF">dsmv_0700</name>
</gene>
<dbReference type="eggNOG" id="COG3267">
    <property type="taxonomic scope" value="Bacteria"/>
</dbReference>
<reference evidence="2 3" key="1">
    <citation type="journal article" date="2013" name="Genome Announc.">
        <title>Draft genome sequences for three mercury-methylating, sulfate-reducing bacteria.</title>
        <authorList>
            <person name="Brown S.D."/>
            <person name="Hurt R.A.Jr."/>
            <person name="Gilmour C.C."/>
            <person name="Elias D.A."/>
        </authorList>
    </citation>
    <scope>NUCLEOTIDE SEQUENCE [LARGE SCALE GENOMIC DNA]</scope>
    <source>
        <strain evidence="2 3">DSM 2059</strain>
    </source>
</reference>
<dbReference type="PANTHER" id="PTHR35894">
    <property type="entry name" value="GENERAL SECRETION PATHWAY PROTEIN A-RELATED"/>
    <property type="match status" value="1"/>
</dbReference>
<organism evidence="2 3">
    <name type="scientific">Desulfococcus multivorans DSM 2059</name>
    <dbReference type="NCBI Taxonomy" id="1121405"/>
    <lineage>
        <taxon>Bacteria</taxon>
        <taxon>Pseudomonadati</taxon>
        <taxon>Thermodesulfobacteriota</taxon>
        <taxon>Desulfobacteria</taxon>
        <taxon>Desulfobacterales</taxon>
        <taxon>Desulfococcaceae</taxon>
        <taxon>Desulfococcus</taxon>
    </lineage>
</organism>
<dbReference type="InterPro" id="IPR052026">
    <property type="entry name" value="ExeA_AAA_ATPase_DNA-bind"/>
</dbReference>
<dbReference type="EMBL" id="ATHJ01000105">
    <property type="protein sequence ID" value="EPR35995.1"/>
    <property type="molecule type" value="Genomic_DNA"/>
</dbReference>
<name>S7THA2_DESML</name>
<dbReference type="InterPro" id="IPR027417">
    <property type="entry name" value="P-loop_NTPase"/>
</dbReference>
<dbReference type="Gene3D" id="3.40.50.300">
    <property type="entry name" value="P-loop containing nucleotide triphosphate hydrolases"/>
    <property type="match status" value="1"/>
</dbReference>
<dbReference type="InterPro" id="IPR049945">
    <property type="entry name" value="AAA_22"/>
</dbReference>
<keyword evidence="3" id="KW-1185">Reference proteome</keyword>
<dbReference type="PATRIC" id="fig|1121405.3.peg.3426"/>
<evidence type="ECO:0000313" key="3">
    <source>
        <dbReference type="Proteomes" id="UP000014977"/>
    </source>
</evidence>
<dbReference type="STRING" id="897.B2D07_16160"/>
<evidence type="ECO:0000259" key="1">
    <source>
        <dbReference type="Pfam" id="PF13401"/>
    </source>
</evidence>
<dbReference type="GO" id="GO:0016887">
    <property type="term" value="F:ATP hydrolysis activity"/>
    <property type="evidence" value="ECO:0007669"/>
    <property type="project" value="InterPro"/>
</dbReference>
<dbReference type="RefSeq" id="WP_020877811.1">
    <property type="nucleotide sequence ID" value="NZ_ATHJ01000105.1"/>
</dbReference>
<dbReference type="Pfam" id="PF13401">
    <property type="entry name" value="AAA_22"/>
    <property type="match status" value="1"/>
</dbReference>
<dbReference type="PANTHER" id="PTHR35894:SF1">
    <property type="entry name" value="PHOSPHORIBULOKINASE _ URIDINE KINASE FAMILY"/>
    <property type="match status" value="1"/>
</dbReference>
<sequence>MYEKFYGLKEKPFQILSDPAYLFMSKVHESAYTHLEYGILENKGFVVITGEIGSGKTTLINYLLEKIETNITTALVNNTLVKPADLLKMLCQDFEIEVKGLDETELMTAFYQFLVEQYTLGKRVILIIDEAQNLSLEALEQVRMLSNFELDKQHLFQVILVGQPELRYKLRQKALEQLAQRVSVHYHISGLDAGEVVDYVKYRLKIAGVEGRDIFQEDALEAVWAYSRGIPRLINILCDTALVYGFADGLETIGRDVVDSVIREREVGGFNPLNVKEDDEEGYVGFDEGGGASAPDRRFPVERKLEMIENRLDDLEKRMINLMDGSGRRDQLILELFNLLQDNLKGRYRILGKLHSNGRKNHNKQSSELMPVKGDVRFRF</sequence>
<accession>S7THA2</accession>